<dbReference type="OrthoDB" id="1166685at2759"/>
<protein>
    <recommendedName>
        <fullName evidence="3">Aminotransferase-like plant mobile domain-containing protein</fullName>
    </recommendedName>
</protein>
<comment type="caution">
    <text evidence="1">The sequence shown here is derived from an EMBL/GenBank/DDBJ whole genome shotgun (WGS) entry which is preliminary data.</text>
</comment>
<organism evidence="1 2">
    <name type="scientific">Prunus yedoensis var. nudiflora</name>
    <dbReference type="NCBI Taxonomy" id="2094558"/>
    <lineage>
        <taxon>Eukaryota</taxon>
        <taxon>Viridiplantae</taxon>
        <taxon>Streptophyta</taxon>
        <taxon>Embryophyta</taxon>
        <taxon>Tracheophyta</taxon>
        <taxon>Spermatophyta</taxon>
        <taxon>Magnoliopsida</taxon>
        <taxon>eudicotyledons</taxon>
        <taxon>Gunneridae</taxon>
        <taxon>Pentapetalae</taxon>
        <taxon>rosids</taxon>
        <taxon>fabids</taxon>
        <taxon>Rosales</taxon>
        <taxon>Rosaceae</taxon>
        <taxon>Amygdaloideae</taxon>
        <taxon>Amygdaleae</taxon>
        <taxon>Prunus</taxon>
    </lineage>
</organism>
<gene>
    <name evidence="1" type="ORF">Pyn_09855</name>
</gene>
<proteinExistence type="predicted"/>
<accession>A0A314UUA9</accession>
<evidence type="ECO:0000313" key="2">
    <source>
        <dbReference type="Proteomes" id="UP000250321"/>
    </source>
</evidence>
<name>A0A314UUA9_PRUYE</name>
<evidence type="ECO:0000313" key="1">
    <source>
        <dbReference type="EMBL" id="PQM38299.1"/>
    </source>
</evidence>
<dbReference type="AlphaFoldDB" id="A0A314UUA9"/>
<dbReference type="Proteomes" id="UP000250321">
    <property type="component" value="Unassembled WGS sequence"/>
</dbReference>
<keyword evidence="2" id="KW-1185">Reference proteome</keyword>
<evidence type="ECO:0008006" key="3">
    <source>
        <dbReference type="Google" id="ProtNLM"/>
    </source>
</evidence>
<reference evidence="1 2" key="1">
    <citation type="submission" date="2018-02" db="EMBL/GenBank/DDBJ databases">
        <title>Draft genome of wild Prunus yedoensis var. nudiflora.</title>
        <authorList>
            <person name="Baek S."/>
            <person name="Kim J.-H."/>
            <person name="Choi K."/>
            <person name="Kim G.-B."/>
            <person name="Cho A."/>
            <person name="Jang H."/>
            <person name="Shin C.-H."/>
            <person name="Yu H.-J."/>
            <person name="Mun J.-H."/>
        </authorList>
    </citation>
    <scope>NUCLEOTIDE SEQUENCE [LARGE SCALE GENOMIC DNA]</scope>
    <source>
        <strain evidence="2">cv. Jeju island</strain>
        <tissue evidence="1">Leaf</tissue>
    </source>
</reference>
<sequence length="232" mass="25665">MASSTSASVEARSQVFQTGFEDICREIQGSVLPNIIVPWADDDGAASDSCLLGPSVEGGMPEKLAVHLKDKLAVLSAFDQGDYQDWNVIRPQQQWPTSTPDWENNFGVEDSAEDDAIVPFGEVEHGAFLLYWLCKFGGRLALGPFLLGHIYRTLHDIITDGMKPKHGGPLWAFQFWLQAYFPELRDAAMAADTEPLANAFARACLARPFPLFLAHDLSVIPDVETENDLREI</sequence>
<dbReference type="EMBL" id="PJQY01003324">
    <property type="protein sequence ID" value="PQM38299.1"/>
    <property type="molecule type" value="Genomic_DNA"/>
</dbReference>